<dbReference type="Gene3D" id="1.20.1080.10">
    <property type="entry name" value="Glycerol uptake facilitator protein"/>
    <property type="match status" value="1"/>
</dbReference>
<evidence type="ECO:0000256" key="3">
    <source>
        <dbReference type="ARBA" id="ARBA00022692"/>
    </source>
</evidence>
<sequence>MGLVPGHQILFSVTKGGGTTVAQALFLEMFLSAQLMITVFLLAAEKHEANYVAPIGVGLSLFVGHLAGIYFSGAGINPARVFGPNVVGATFPHYHWIYWVGPFLGSLVASGVYVILRHTSGWEVNKVQQAPQDAEAGDVEIHGK</sequence>
<evidence type="ECO:0000256" key="2">
    <source>
        <dbReference type="ARBA" id="ARBA00006175"/>
    </source>
</evidence>
<evidence type="ECO:0000313" key="9">
    <source>
        <dbReference type="Proteomes" id="UP000750711"/>
    </source>
</evidence>
<dbReference type="PANTHER" id="PTHR19139">
    <property type="entry name" value="AQUAPORIN TRANSPORTER"/>
    <property type="match status" value="1"/>
</dbReference>
<dbReference type="InterPro" id="IPR000425">
    <property type="entry name" value="MIP"/>
</dbReference>
<keyword evidence="9" id="KW-1185">Reference proteome</keyword>
<comment type="caution">
    <text evidence="8">The sequence shown here is derived from an EMBL/GenBank/DDBJ whole genome shotgun (WGS) entry which is preliminary data.</text>
</comment>
<dbReference type="EMBL" id="JAGHQM010000944">
    <property type="protein sequence ID" value="KAH0557004.1"/>
    <property type="molecule type" value="Genomic_DNA"/>
</dbReference>
<evidence type="ECO:0000313" key="8">
    <source>
        <dbReference type="EMBL" id="KAH0557004.1"/>
    </source>
</evidence>
<dbReference type="GO" id="GO:0005886">
    <property type="term" value="C:plasma membrane"/>
    <property type="evidence" value="ECO:0007669"/>
    <property type="project" value="TreeGrafter"/>
</dbReference>
<dbReference type="Proteomes" id="UP000750711">
    <property type="component" value="Unassembled WGS sequence"/>
</dbReference>
<dbReference type="InterPro" id="IPR034294">
    <property type="entry name" value="Aquaporin_transptr"/>
</dbReference>
<keyword evidence="6" id="KW-0813">Transport</keyword>
<evidence type="ECO:0000256" key="6">
    <source>
        <dbReference type="RuleBase" id="RU000477"/>
    </source>
</evidence>
<comment type="subcellular location">
    <subcellularLocation>
        <location evidence="1">Membrane</location>
        <topology evidence="1">Multi-pass membrane protein</topology>
    </subcellularLocation>
</comment>
<keyword evidence="3 6" id="KW-0812">Transmembrane</keyword>
<evidence type="ECO:0000256" key="1">
    <source>
        <dbReference type="ARBA" id="ARBA00004141"/>
    </source>
</evidence>
<reference evidence="8" key="1">
    <citation type="submission" date="2021-03" db="EMBL/GenBank/DDBJ databases">
        <title>Comparative genomics and phylogenomic investigation of the class Geoglossomycetes provide insights into ecological specialization and systematics.</title>
        <authorList>
            <person name="Melie T."/>
            <person name="Pirro S."/>
            <person name="Miller A.N."/>
            <person name="Quandt A."/>
        </authorList>
    </citation>
    <scope>NUCLEOTIDE SEQUENCE</scope>
    <source>
        <strain evidence="8">CAQ_001_2017</strain>
    </source>
</reference>
<protein>
    <recommendedName>
        <fullName evidence="10">Aquaporin</fullName>
    </recommendedName>
</protein>
<evidence type="ECO:0000256" key="5">
    <source>
        <dbReference type="ARBA" id="ARBA00023136"/>
    </source>
</evidence>
<feature type="transmembrane region" description="Helical" evidence="7">
    <location>
        <begin position="51"/>
        <end position="76"/>
    </location>
</feature>
<name>A0A9P8RMP8_9PEZI</name>
<feature type="transmembrane region" description="Helical" evidence="7">
    <location>
        <begin position="20"/>
        <end position="44"/>
    </location>
</feature>
<evidence type="ECO:0008006" key="10">
    <source>
        <dbReference type="Google" id="ProtNLM"/>
    </source>
</evidence>
<evidence type="ECO:0000256" key="4">
    <source>
        <dbReference type="ARBA" id="ARBA00022989"/>
    </source>
</evidence>
<dbReference type="Pfam" id="PF00230">
    <property type="entry name" value="MIP"/>
    <property type="match status" value="1"/>
</dbReference>
<organism evidence="8 9">
    <name type="scientific">Trichoglossum hirsutum</name>
    <dbReference type="NCBI Taxonomy" id="265104"/>
    <lineage>
        <taxon>Eukaryota</taxon>
        <taxon>Fungi</taxon>
        <taxon>Dikarya</taxon>
        <taxon>Ascomycota</taxon>
        <taxon>Pezizomycotina</taxon>
        <taxon>Geoglossomycetes</taxon>
        <taxon>Geoglossales</taxon>
        <taxon>Geoglossaceae</taxon>
        <taxon>Trichoglossum</taxon>
    </lineage>
</organism>
<keyword evidence="4 7" id="KW-1133">Transmembrane helix</keyword>
<accession>A0A9P8RMP8</accession>
<dbReference type="SUPFAM" id="SSF81338">
    <property type="entry name" value="Aquaporin-like"/>
    <property type="match status" value="1"/>
</dbReference>
<dbReference type="AlphaFoldDB" id="A0A9P8RMP8"/>
<dbReference type="PRINTS" id="PR00783">
    <property type="entry name" value="MINTRINSICP"/>
</dbReference>
<feature type="transmembrane region" description="Helical" evidence="7">
    <location>
        <begin position="96"/>
        <end position="116"/>
    </location>
</feature>
<comment type="similarity">
    <text evidence="2 6">Belongs to the MIP/aquaporin (TC 1.A.8) family.</text>
</comment>
<proteinExistence type="inferred from homology"/>
<evidence type="ECO:0000256" key="7">
    <source>
        <dbReference type="SAM" id="Phobius"/>
    </source>
</evidence>
<gene>
    <name evidence="8" type="ORF">GP486_005208</name>
</gene>
<keyword evidence="5 7" id="KW-0472">Membrane</keyword>
<dbReference type="PANTHER" id="PTHR19139:SF199">
    <property type="entry name" value="MIP17260P"/>
    <property type="match status" value="1"/>
</dbReference>
<dbReference type="GO" id="GO:0015250">
    <property type="term" value="F:water channel activity"/>
    <property type="evidence" value="ECO:0007669"/>
    <property type="project" value="TreeGrafter"/>
</dbReference>
<dbReference type="InterPro" id="IPR023271">
    <property type="entry name" value="Aquaporin-like"/>
</dbReference>